<proteinExistence type="predicted"/>
<sequence>MENASSIFVYRLLLHQK</sequence>
<dbReference type="EMBL" id="FMBG01000012">
    <property type="protein sequence ID" value="SCC31307.1"/>
    <property type="molecule type" value="Genomic_DNA"/>
</dbReference>
<accession>A0AB37YSU9</accession>
<evidence type="ECO:0000313" key="2">
    <source>
        <dbReference type="Proteomes" id="UP000195728"/>
    </source>
</evidence>
<dbReference type="AlphaFoldDB" id="A0AB37YSU9"/>
<dbReference type="Proteomes" id="UP000195728">
    <property type="component" value="Unassembled WGS sequence"/>
</dbReference>
<evidence type="ECO:0000313" key="1">
    <source>
        <dbReference type="EMBL" id="SCC31307.1"/>
    </source>
</evidence>
<comment type="caution">
    <text evidence="1">The sequence shown here is derived from an EMBL/GenBank/DDBJ whole genome shotgun (WGS) entry which is preliminary data.</text>
</comment>
<gene>
    <name evidence="1" type="ORF">BC10311_02587</name>
</gene>
<name>A0AB37YSU9_9BACI</name>
<reference evidence="1 2" key="1">
    <citation type="submission" date="2016-08" db="EMBL/GenBank/DDBJ databases">
        <authorList>
            <person name="Loux V."/>
            <person name="Rue O."/>
        </authorList>
    </citation>
    <scope>NUCLEOTIDE SEQUENCE [LARGE SCALE GENOMIC DNA]</scope>
    <source>
        <strain evidence="1 2">WSBC_10311</strain>
    </source>
</reference>
<organism evidence="1 2">
    <name type="scientific">Bacillus wiedmannii</name>
    <dbReference type="NCBI Taxonomy" id="1890302"/>
    <lineage>
        <taxon>Bacteria</taxon>
        <taxon>Bacillati</taxon>
        <taxon>Bacillota</taxon>
        <taxon>Bacilli</taxon>
        <taxon>Bacillales</taxon>
        <taxon>Bacillaceae</taxon>
        <taxon>Bacillus</taxon>
        <taxon>Bacillus cereus group</taxon>
    </lineage>
</organism>
<protein>
    <submittedName>
        <fullName evidence="1">Uncharacterized protein</fullName>
    </submittedName>
</protein>